<dbReference type="InterPro" id="IPR004090">
    <property type="entry name" value="Chemotax_Me-accpt_rcpt"/>
</dbReference>
<keyword evidence="6" id="KW-0472">Membrane</keyword>
<feature type="domain" description="Methyl-accepting transducer" evidence="7">
    <location>
        <begin position="317"/>
        <end position="574"/>
    </location>
</feature>
<evidence type="ECO:0000256" key="6">
    <source>
        <dbReference type="SAM" id="Phobius"/>
    </source>
</evidence>
<dbReference type="PRINTS" id="PR00260">
    <property type="entry name" value="CHEMTRNSDUCR"/>
</dbReference>
<evidence type="ECO:0000256" key="4">
    <source>
        <dbReference type="ARBA" id="ARBA00029447"/>
    </source>
</evidence>
<reference evidence="9" key="1">
    <citation type="submission" date="2022-10" db="EMBL/GenBank/DDBJ databases">
        <title>The WGS of Solirubrobacter sp. CPCC 204708.</title>
        <authorList>
            <person name="Jiang Z."/>
        </authorList>
    </citation>
    <scope>NUCLEOTIDE SEQUENCE</scope>
    <source>
        <strain evidence="9">CPCC 204708</strain>
    </source>
</reference>
<evidence type="ECO:0000256" key="1">
    <source>
        <dbReference type="ARBA" id="ARBA00022692"/>
    </source>
</evidence>
<keyword evidence="10" id="KW-1185">Reference proteome</keyword>
<comment type="similarity">
    <text evidence="4">Belongs to the methyl-accepting chemotaxis (MCP) protein family.</text>
</comment>
<evidence type="ECO:0000256" key="2">
    <source>
        <dbReference type="ARBA" id="ARBA00022989"/>
    </source>
</evidence>
<dbReference type="EMBL" id="JAPCID010000059">
    <property type="protein sequence ID" value="MDA0141543.1"/>
    <property type="molecule type" value="Genomic_DNA"/>
</dbReference>
<comment type="caution">
    <text evidence="9">The sequence shown here is derived from an EMBL/GenBank/DDBJ whole genome shotgun (WGS) entry which is preliminary data.</text>
</comment>
<evidence type="ECO:0000256" key="5">
    <source>
        <dbReference type="PROSITE-ProRule" id="PRU00284"/>
    </source>
</evidence>
<accession>A0ABT4RSH2</accession>
<dbReference type="Proteomes" id="UP001147700">
    <property type="component" value="Unassembled WGS sequence"/>
</dbReference>
<dbReference type="Gene3D" id="1.10.287.950">
    <property type="entry name" value="Methyl-accepting chemotaxis protein"/>
    <property type="match status" value="1"/>
</dbReference>
<evidence type="ECO:0000259" key="7">
    <source>
        <dbReference type="PROSITE" id="PS50111"/>
    </source>
</evidence>
<organism evidence="9 10">
    <name type="scientific">Solirubrobacter deserti</name>
    <dbReference type="NCBI Taxonomy" id="2282478"/>
    <lineage>
        <taxon>Bacteria</taxon>
        <taxon>Bacillati</taxon>
        <taxon>Actinomycetota</taxon>
        <taxon>Thermoleophilia</taxon>
        <taxon>Solirubrobacterales</taxon>
        <taxon>Solirubrobacteraceae</taxon>
        <taxon>Solirubrobacter</taxon>
    </lineage>
</organism>
<feature type="domain" description="HAMP" evidence="8">
    <location>
        <begin position="233"/>
        <end position="284"/>
    </location>
</feature>
<gene>
    <name evidence="9" type="ORF">OJ962_28880</name>
</gene>
<dbReference type="SUPFAM" id="SSF58104">
    <property type="entry name" value="Methyl-accepting chemotaxis protein (MCP) signaling domain"/>
    <property type="match status" value="1"/>
</dbReference>
<proteinExistence type="inferred from homology"/>
<evidence type="ECO:0000313" key="10">
    <source>
        <dbReference type="Proteomes" id="UP001147700"/>
    </source>
</evidence>
<dbReference type="Pfam" id="PF00015">
    <property type="entry name" value="MCPsignal"/>
    <property type="match status" value="1"/>
</dbReference>
<dbReference type="InterPro" id="IPR004089">
    <property type="entry name" value="MCPsignal_dom"/>
</dbReference>
<dbReference type="InterPro" id="IPR003660">
    <property type="entry name" value="HAMP_dom"/>
</dbReference>
<keyword evidence="3 5" id="KW-0807">Transducer</keyword>
<name>A0ABT4RSH2_9ACTN</name>
<keyword evidence="2 6" id="KW-1133">Transmembrane helix</keyword>
<keyword evidence="1 6" id="KW-0812">Transmembrane</keyword>
<dbReference type="SMART" id="SM00283">
    <property type="entry name" value="MA"/>
    <property type="match status" value="1"/>
</dbReference>
<dbReference type="PROSITE" id="PS50111">
    <property type="entry name" value="CHEMOTAXIS_TRANSDUC_2"/>
    <property type="match status" value="1"/>
</dbReference>
<dbReference type="Gene3D" id="6.10.340.10">
    <property type="match status" value="1"/>
</dbReference>
<sequence>MSRLSLGSKLAAAFGVTLLLLLAVTAVAVTRMGALADRTADAKRGAVLDEQIMSMEIAAREALDVEASALLYGAPSTLDDRLKAAWTTDDGDAFAESLAEAQRLAVLEMPRRLRDSAAAATQLQGSITRTLELVRAGDLDAARANRRSTSLPAFDTFTELNQAVETNSEAFSEAASVGAAEAASGGKRTVILVALFALLIAAASATLIIRGVTRGVRAILDRLGSLREHDTADLSGGLAAIAAGDLTRTLSPTTLPLEHSGGDEIARVARAVDEIRATTAHSIADYNEMRAQLATLVGELATSAGTVSSASQHVATSSDEAGRAVGEIASALTDVAQGAERQVRMVESTREAVQEASRAASTSAQTAQDTASAAEEARRLAADGVAAAGDASDAIRQVAEASELAGRAIHELSQRSERIGGIVTTITGLAEQTNLLALNAAIEAARAGEQGRGFAVVAEEVRKLAEESQAAAGQIAELVSEIQAETVLAVNAVGDGAQRTQHGVATVERTRAAFEAIGGSVGEVSARVGEIAAAVQQISAEAGRAEHDVAEVAAVAEQSSASAEQVSASTQETSASAQEIAASAQELAQTAEHLNGLVGRFTVAT</sequence>
<evidence type="ECO:0000313" key="9">
    <source>
        <dbReference type="EMBL" id="MDA0141543.1"/>
    </source>
</evidence>
<dbReference type="RefSeq" id="WP_202953988.1">
    <property type="nucleotide sequence ID" value="NZ_JAPCID010000059.1"/>
</dbReference>
<dbReference type="PROSITE" id="PS50885">
    <property type="entry name" value="HAMP"/>
    <property type="match status" value="1"/>
</dbReference>
<evidence type="ECO:0000259" key="8">
    <source>
        <dbReference type="PROSITE" id="PS50885"/>
    </source>
</evidence>
<dbReference type="PANTHER" id="PTHR32089">
    <property type="entry name" value="METHYL-ACCEPTING CHEMOTAXIS PROTEIN MCPB"/>
    <property type="match status" value="1"/>
</dbReference>
<dbReference type="PANTHER" id="PTHR32089:SF112">
    <property type="entry name" value="LYSOZYME-LIKE PROTEIN-RELATED"/>
    <property type="match status" value="1"/>
</dbReference>
<evidence type="ECO:0000256" key="3">
    <source>
        <dbReference type="ARBA" id="ARBA00023224"/>
    </source>
</evidence>
<feature type="transmembrane region" description="Helical" evidence="6">
    <location>
        <begin position="190"/>
        <end position="212"/>
    </location>
</feature>
<protein>
    <submittedName>
        <fullName evidence="9">Methyl-accepting chemotaxis protein</fullName>
    </submittedName>
</protein>